<dbReference type="EMBL" id="MFDF01000009">
    <property type="protein sequence ID" value="OGE35702.1"/>
    <property type="molecule type" value="Genomic_DNA"/>
</dbReference>
<dbReference type="Gene3D" id="3.40.50.970">
    <property type="match status" value="2"/>
</dbReference>
<dbReference type="GO" id="GO:0000287">
    <property type="term" value="F:magnesium ion binding"/>
    <property type="evidence" value="ECO:0007669"/>
    <property type="project" value="InterPro"/>
</dbReference>
<feature type="domain" description="Thiamine pyrophosphate enzyme central" evidence="4">
    <location>
        <begin position="200"/>
        <end position="335"/>
    </location>
</feature>
<evidence type="ECO:0000256" key="2">
    <source>
        <dbReference type="ARBA" id="ARBA00023052"/>
    </source>
</evidence>
<dbReference type="GO" id="GO:0005948">
    <property type="term" value="C:acetolactate synthase complex"/>
    <property type="evidence" value="ECO:0007669"/>
    <property type="project" value="TreeGrafter"/>
</dbReference>
<comment type="similarity">
    <text evidence="1 3">Belongs to the TPP enzyme family.</text>
</comment>
<dbReference type="FunFam" id="3.40.50.970:FF:000007">
    <property type="entry name" value="Acetolactate synthase"/>
    <property type="match status" value="1"/>
</dbReference>
<dbReference type="CDD" id="cd07035">
    <property type="entry name" value="TPP_PYR_POX_like"/>
    <property type="match status" value="1"/>
</dbReference>
<dbReference type="SUPFAM" id="SSF52467">
    <property type="entry name" value="DHS-like NAD/FAD-binding domain"/>
    <property type="match status" value="1"/>
</dbReference>
<evidence type="ECO:0008006" key="9">
    <source>
        <dbReference type="Google" id="ProtNLM"/>
    </source>
</evidence>
<dbReference type="GO" id="GO:0009099">
    <property type="term" value="P:L-valine biosynthetic process"/>
    <property type="evidence" value="ECO:0007669"/>
    <property type="project" value="TreeGrafter"/>
</dbReference>
<dbReference type="GO" id="GO:0003984">
    <property type="term" value="F:acetolactate synthase activity"/>
    <property type="evidence" value="ECO:0007669"/>
    <property type="project" value="TreeGrafter"/>
</dbReference>
<proteinExistence type="inferred from homology"/>
<dbReference type="InterPro" id="IPR029035">
    <property type="entry name" value="DHS-like_NAD/FAD-binding_dom"/>
</dbReference>
<dbReference type="InterPro" id="IPR012000">
    <property type="entry name" value="Thiamin_PyroP_enz_cen_dom"/>
</dbReference>
<dbReference type="Pfam" id="PF02775">
    <property type="entry name" value="TPP_enzyme_C"/>
    <property type="match status" value="1"/>
</dbReference>
<keyword evidence="2 3" id="KW-0786">Thiamine pyrophosphate</keyword>
<feature type="domain" description="Thiamine pyrophosphate enzyme N-terminal TPP-binding" evidence="6">
    <location>
        <begin position="1"/>
        <end position="110"/>
    </location>
</feature>
<dbReference type="SUPFAM" id="SSF52518">
    <property type="entry name" value="Thiamin diphosphate-binding fold (THDP-binding)"/>
    <property type="match status" value="2"/>
</dbReference>
<evidence type="ECO:0000259" key="4">
    <source>
        <dbReference type="Pfam" id="PF00205"/>
    </source>
</evidence>
<evidence type="ECO:0000256" key="3">
    <source>
        <dbReference type="RuleBase" id="RU362132"/>
    </source>
</evidence>
<dbReference type="InterPro" id="IPR029061">
    <property type="entry name" value="THDP-binding"/>
</dbReference>
<dbReference type="GO" id="GO:0009097">
    <property type="term" value="P:isoleucine biosynthetic process"/>
    <property type="evidence" value="ECO:0007669"/>
    <property type="project" value="TreeGrafter"/>
</dbReference>
<dbReference type="PANTHER" id="PTHR18968:SF142">
    <property type="entry name" value="ACETOLACTATE SYNTHASE"/>
    <property type="match status" value="1"/>
</dbReference>
<evidence type="ECO:0000313" key="7">
    <source>
        <dbReference type="EMBL" id="OGE35702.1"/>
    </source>
</evidence>
<organism evidence="7 8">
    <name type="scientific">Candidatus Daviesbacteria bacterium RIFCSPHIGHO2_12_FULL_37_16</name>
    <dbReference type="NCBI Taxonomy" id="1797778"/>
    <lineage>
        <taxon>Bacteria</taxon>
        <taxon>Candidatus Daviesiibacteriota</taxon>
    </lineage>
</organism>
<dbReference type="AlphaFoldDB" id="A0A1F5K409"/>
<sequence>MTVADYIIKFLANNGVETVFMITGGQAMFLNDAVFQTPKIKPVFNHHEQAAAMAAEAYSRISGKLGVAMVTAGPGAINVLNGVVGAYVDSAPVMIISGQSSYTTVSYMQETKIRQFGLQGINIAPIAKTVTKYFKTIDDPAKVQYYLDEAYYQATSGRMGPVWIEVPLDIQRMEVPVKLFEKFHLPKATRNNSFLKKEVSKTLDLLYRSQKPLILAGQGIRVAKAQDEFSKAVSKLKVPVVTTRLGIDLIESASPLFVGRPGLYPDRAANFAIQNADLIIAIGARLDTGIVGYDTKDWGKYAKKVVVELDTEELNKPGINIDLRINKDARDFLKETLLQINHKRLPDFKKWTGICLSWRKRYPMVLPEYKKGKLVNSYFFTERLSKLAGKDDTIVVDTSSPFHVVCQTWQIKTGQRFLTTGGISTMGYWPSCIGACLGAKGKRTIVVTGDGGLQMNVQELATVKQNKLPIKIFVINNKGYLLIRHTQRTHMEGRLMGESPKTGLWFPDISKIAKAYEIYEVSINNTSEVDKKIKQVLSHPGPVLCDVKSPQWQLIIPRISSTRQPDGSIVSRPYEDLFPFLSTEELKSNMITEKNEEA</sequence>
<protein>
    <recommendedName>
        <fullName evidence="9">Acetolactate synthase</fullName>
    </recommendedName>
</protein>
<feature type="domain" description="Thiamine pyrophosphate enzyme TPP-binding" evidence="5">
    <location>
        <begin position="405"/>
        <end position="547"/>
    </location>
</feature>
<name>A0A1F5K409_9BACT</name>
<dbReference type="CDD" id="cd00568">
    <property type="entry name" value="TPP_enzymes"/>
    <property type="match status" value="1"/>
</dbReference>
<dbReference type="Gene3D" id="3.40.50.1220">
    <property type="entry name" value="TPP-binding domain"/>
    <property type="match status" value="1"/>
</dbReference>
<reference evidence="7 8" key="1">
    <citation type="journal article" date="2016" name="Nat. Commun.">
        <title>Thousands of microbial genomes shed light on interconnected biogeochemical processes in an aquifer system.</title>
        <authorList>
            <person name="Anantharaman K."/>
            <person name="Brown C.T."/>
            <person name="Hug L.A."/>
            <person name="Sharon I."/>
            <person name="Castelle C.J."/>
            <person name="Probst A.J."/>
            <person name="Thomas B.C."/>
            <person name="Singh A."/>
            <person name="Wilkins M.J."/>
            <person name="Karaoz U."/>
            <person name="Brodie E.L."/>
            <person name="Williams K.H."/>
            <person name="Hubbard S.S."/>
            <person name="Banfield J.F."/>
        </authorList>
    </citation>
    <scope>NUCLEOTIDE SEQUENCE [LARGE SCALE GENOMIC DNA]</scope>
</reference>
<dbReference type="InterPro" id="IPR045229">
    <property type="entry name" value="TPP_enz"/>
</dbReference>
<dbReference type="PANTHER" id="PTHR18968">
    <property type="entry name" value="THIAMINE PYROPHOSPHATE ENZYMES"/>
    <property type="match status" value="1"/>
</dbReference>
<evidence type="ECO:0000256" key="1">
    <source>
        <dbReference type="ARBA" id="ARBA00007812"/>
    </source>
</evidence>
<gene>
    <name evidence="7" type="ORF">A3E66_04985</name>
</gene>
<dbReference type="Pfam" id="PF00205">
    <property type="entry name" value="TPP_enzyme_M"/>
    <property type="match status" value="1"/>
</dbReference>
<dbReference type="Proteomes" id="UP000179051">
    <property type="component" value="Unassembled WGS sequence"/>
</dbReference>
<dbReference type="InterPro" id="IPR012001">
    <property type="entry name" value="Thiamin_PyroP_enz_TPP-bd_dom"/>
</dbReference>
<comment type="caution">
    <text evidence="7">The sequence shown here is derived from an EMBL/GenBank/DDBJ whole genome shotgun (WGS) entry which is preliminary data.</text>
</comment>
<dbReference type="InterPro" id="IPR011766">
    <property type="entry name" value="TPP_enzyme_TPP-bd"/>
</dbReference>
<dbReference type="GO" id="GO:0050660">
    <property type="term" value="F:flavin adenine dinucleotide binding"/>
    <property type="evidence" value="ECO:0007669"/>
    <property type="project" value="TreeGrafter"/>
</dbReference>
<evidence type="ECO:0000313" key="8">
    <source>
        <dbReference type="Proteomes" id="UP000179051"/>
    </source>
</evidence>
<dbReference type="Pfam" id="PF02776">
    <property type="entry name" value="TPP_enzyme_N"/>
    <property type="match status" value="1"/>
</dbReference>
<evidence type="ECO:0000259" key="6">
    <source>
        <dbReference type="Pfam" id="PF02776"/>
    </source>
</evidence>
<dbReference type="GO" id="GO:0030976">
    <property type="term" value="F:thiamine pyrophosphate binding"/>
    <property type="evidence" value="ECO:0007669"/>
    <property type="project" value="InterPro"/>
</dbReference>
<accession>A0A1F5K409</accession>
<evidence type="ECO:0000259" key="5">
    <source>
        <dbReference type="Pfam" id="PF02775"/>
    </source>
</evidence>